<reference evidence="1" key="2">
    <citation type="submission" date="2020-09" db="EMBL/GenBank/DDBJ databases">
        <authorList>
            <person name="Sun Q."/>
            <person name="Ohkuma M."/>
        </authorList>
    </citation>
    <scope>NUCLEOTIDE SEQUENCE</scope>
    <source>
        <strain evidence="1">JCM 3172</strain>
    </source>
</reference>
<proteinExistence type="predicted"/>
<comment type="caution">
    <text evidence="1">The sequence shown here is derived from an EMBL/GenBank/DDBJ whole genome shotgun (WGS) entry which is preliminary data.</text>
</comment>
<dbReference type="EMBL" id="BMQQ01000001">
    <property type="protein sequence ID" value="GGT16049.1"/>
    <property type="molecule type" value="Genomic_DNA"/>
</dbReference>
<organism evidence="1 2">
    <name type="scientific">Streptomyces purpureus</name>
    <dbReference type="NCBI Taxonomy" id="1951"/>
    <lineage>
        <taxon>Bacteria</taxon>
        <taxon>Bacillati</taxon>
        <taxon>Actinomycetota</taxon>
        <taxon>Actinomycetes</taxon>
        <taxon>Kitasatosporales</taxon>
        <taxon>Streptomycetaceae</taxon>
        <taxon>Streptomyces</taxon>
    </lineage>
</organism>
<keyword evidence="2" id="KW-1185">Reference proteome</keyword>
<evidence type="ECO:0000313" key="1">
    <source>
        <dbReference type="EMBL" id="GGT16049.1"/>
    </source>
</evidence>
<sequence>MATLGPVGTDAHAEAERHFGRVLLADSFNAAMDLGLAEGVLVLVAAGFVERDEQRVVDSWVDMHFRNLDLMRLVATWESPTKPMCVAVNPARVAGVEEMRSVAIHPATAAFARRYAPHAVPTYVNAKPIAVRWASEGRVDGCIGSLDVVQDSAGLEVRHVWQPTMVWCLYEPKAGRGRATVPSAPGSSTGGAHT</sequence>
<name>A0A918GX56_9ACTN</name>
<dbReference type="AlphaFoldDB" id="A0A918GX56"/>
<reference evidence="1" key="1">
    <citation type="journal article" date="2014" name="Int. J. Syst. Evol. Microbiol.">
        <title>Complete genome sequence of Corynebacterium casei LMG S-19264T (=DSM 44701T), isolated from a smear-ripened cheese.</title>
        <authorList>
            <consortium name="US DOE Joint Genome Institute (JGI-PGF)"/>
            <person name="Walter F."/>
            <person name="Albersmeier A."/>
            <person name="Kalinowski J."/>
            <person name="Ruckert C."/>
        </authorList>
    </citation>
    <scope>NUCLEOTIDE SEQUENCE</scope>
    <source>
        <strain evidence="1">JCM 3172</strain>
    </source>
</reference>
<gene>
    <name evidence="1" type="ORF">GCM10014713_06180</name>
</gene>
<accession>A0A918GX56</accession>
<evidence type="ECO:0000313" key="2">
    <source>
        <dbReference type="Proteomes" id="UP000619486"/>
    </source>
</evidence>
<protein>
    <submittedName>
        <fullName evidence="1">Uncharacterized protein</fullName>
    </submittedName>
</protein>
<dbReference type="Proteomes" id="UP000619486">
    <property type="component" value="Unassembled WGS sequence"/>
</dbReference>